<proteinExistence type="predicted"/>
<accession>A0ABR6S8P8</accession>
<comment type="caution">
    <text evidence="1">The sequence shown here is derived from an EMBL/GenBank/DDBJ whole genome shotgun (WGS) entry which is preliminary data.</text>
</comment>
<dbReference type="GeneID" id="58726041"/>
<gene>
    <name evidence="1" type="ORF">GNE12_11620</name>
</gene>
<protein>
    <submittedName>
        <fullName evidence="1">Uncharacterized protein</fullName>
    </submittedName>
</protein>
<evidence type="ECO:0000313" key="1">
    <source>
        <dbReference type="EMBL" id="MBC1302561.1"/>
    </source>
</evidence>
<dbReference type="RefSeq" id="WP_011319989.1">
    <property type="nucleotide sequence ID" value="NZ_JACKZP010000037.1"/>
</dbReference>
<sequence length="183" mass="20755">MLPTLSEFGIEPPVYIRKIDSRASWNPQEGDANLAERARLAAAKLFKEPDNIYSLWLVNTEQEFYSVVASLSANRSPKNQNLDFIAIKETELKEVGINFQPVPEGGCLYVQSLHFNAQIDKETAEKLCYSLMSQGREAQRCKKVQTTEILEHQQKFGCRATTAQLRHVSVSNGNYLLVYLKLD</sequence>
<organism evidence="1 2">
    <name type="scientific">Trichormus variabilis N2B</name>
    <dbReference type="NCBI Taxonomy" id="2681315"/>
    <lineage>
        <taxon>Bacteria</taxon>
        <taxon>Bacillati</taxon>
        <taxon>Cyanobacteriota</taxon>
        <taxon>Cyanophyceae</taxon>
        <taxon>Nostocales</taxon>
        <taxon>Nostocaceae</taxon>
        <taxon>Trichormus</taxon>
    </lineage>
</organism>
<reference evidence="1 2" key="1">
    <citation type="submission" date="2019-11" db="EMBL/GenBank/DDBJ databases">
        <title>Comparison of genomes from free-living endosymbiotic cyanobacteria isolated from Azolla.</title>
        <authorList>
            <person name="Thiel T."/>
            <person name="Pratte B."/>
        </authorList>
    </citation>
    <scope>NUCLEOTIDE SEQUENCE [LARGE SCALE GENOMIC DNA]</scope>
    <source>
        <strain evidence="1 2">N2B</strain>
    </source>
</reference>
<evidence type="ECO:0000313" key="2">
    <source>
        <dbReference type="Proteomes" id="UP000570851"/>
    </source>
</evidence>
<dbReference type="EMBL" id="JACKZP010000037">
    <property type="protein sequence ID" value="MBC1302561.1"/>
    <property type="molecule type" value="Genomic_DNA"/>
</dbReference>
<dbReference type="Proteomes" id="UP000570851">
    <property type="component" value="Unassembled WGS sequence"/>
</dbReference>
<keyword evidence="2" id="KW-1185">Reference proteome</keyword>
<name>A0ABR6S8P8_ANAVA</name>